<dbReference type="InParanoid" id="H2XWV6"/>
<keyword evidence="3" id="KW-1185">Reference proteome</keyword>
<dbReference type="GeneTree" id="ENSGT01100000267132"/>
<protein>
    <submittedName>
        <fullName evidence="2">Uncharacterized LOC100181456</fullName>
    </submittedName>
</protein>
<reference evidence="2" key="3">
    <citation type="submission" date="2025-08" db="UniProtKB">
        <authorList>
            <consortium name="Ensembl"/>
        </authorList>
    </citation>
    <scope>IDENTIFICATION</scope>
</reference>
<evidence type="ECO:0000313" key="2">
    <source>
        <dbReference type="Ensembl" id="ENSCINP00000034140.1"/>
    </source>
</evidence>
<dbReference type="KEGG" id="cin:100181456"/>
<dbReference type="RefSeq" id="XP_002128986.1">
    <property type="nucleotide sequence ID" value="XM_002128950.4"/>
</dbReference>
<accession>H2XWV6</accession>
<dbReference type="AlphaFoldDB" id="H2XWV6"/>
<reference evidence="2" key="4">
    <citation type="submission" date="2025-09" db="UniProtKB">
        <authorList>
            <consortium name="Ensembl"/>
        </authorList>
    </citation>
    <scope>IDENTIFICATION</scope>
</reference>
<dbReference type="HOGENOM" id="CLU_1414713_0_0_1"/>
<reference evidence="3" key="1">
    <citation type="journal article" date="2002" name="Science">
        <title>The draft genome of Ciona intestinalis: insights into chordate and vertebrate origins.</title>
        <authorList>
            <person name="Dehal P."/>
            <person name="Satou Y."/>
            <person name="Campbell R.K."/>
            <person name="Chapman J."/>
            <person name="Degnan B."/>
            <person name="De Tomaso A."/>
            <person name="Davidson B."/>
            <person name="Di Gregorio A."/>
            <person name="Gelpke M."/>
            <person name="Goodstein D.M."/>
            <person name="Harafuji N."/>
            <person name="Hastings K.E."/>
            <person name="Ho I."/>
            <person name="Hotta K."/>
            <person name="Huang W."/>
            <person name="Kawashima T."/>
            <person name="Lemaire P."/>
            <person name="Martinez D."/>
            <person name="Meinertzhagen I.A."/>
            <person name="Necula S."/>
            <person name="Nonaka M."/>
            <person name="Putnam N."/>
            <person name="Rash S."/>
            <person name="Saiga H."/>
            <person name="Satake M."/>
            <person name="Terry A."/>
            <person name="Yamada L."/>
            <person name="Wang H.G."/>
            <person name="Awazu S."/>
            <person name="Azumi K."/>
            <person name="Boore J."/>
            <person name="Branno M."/>
            <person name="Chin-Bow S."/>
            <person name="DeSantis R."/>
            <person name="Doyle S."/>
            <person name="Francino P."/>
            <person name="Keys D.N."/>
            <person name="Haga S."/>
            <person name="Hayashi H."/>
            <person name="Hino K."/>
            <person name="Imai K.S."/>
            <person name="Inaba K."/>
            <person name="Kano S."/>
            <person name="Kobayashi K."/>
            <person name="Kobayashi M."/>
            <person name="Lee B.I."/>
            <person name="Makabe K.W."/>
            <person name="Manohar C."/>
            <person name="Matassi G."/>
            <person name="Medina M."/>
            <person name="Mochizuki Y."/>
            <person name="Mount S."/>
            <person name="Morishita T."/>
            <person name="Miura S."/>
            <person name="Nakayama A."/>
            <person name="Nishizaka S."/>
            <person name="Nomoto H."/>
            <person name="Ohta F."/>
            <person name="Oishi K."/>
            <person name="Rigoutsos I."/>
            <person name="Sano M."/>
            <person name="Sasaki A."/>
            <person name="Sasakura Y."/>
            <person name="Shoguchi E."/>
            <person name="Shin-i T."/>
            <person name="Spagnuolo A."/>
            <person name="Stainier D."/>
            <person name="Suzuki M.M."/>
            <person name="Tassy O."/>
            <person name="Takatori N."/>
            <person name="Tokuoka M."/>
            <person name="Yagi K."/>
            <person name="Yoshizaki F."/>
            <person name="Wada S."/>
            <person name="Zhang C."/>
            <person name="Hyatt P.D."/>
            <person name="Larimer F."/>
            <person name="Detter C."/>
            <person name="Doggett N."/>
            <person name="Glavina T."/>
            <person name="Hawkins T."/>
            <person name="Richardson P."/>
            <person name="Lucas S."/>
            <person name="Kohara Y."/>
            <person name="Levine M."/>
            <person name="Satoh N."/>
            <person name="Rokhsar D.S."/>
        </authorList>
    </citation>
    <scope>NUCLEOTIDE SEQUENCE [LARGE SCALE GENOMIC DNA]</scope>
</reference>
<evidence type="ECO:0000313" key="3">
    <source>
        <dbReference type="Proteomes" id="UP000008144"/>
    </source>
</evidence>
<feature type="signal peptide" evidence="1">
    <location>
        <begin position="1"/>
        <end position="20"/>
    </location>
</feature>
<dbReference type="OMA" id="PLWQIGY"/>
<dbReference type="Ensembl" id="ENSCINT00000034073.1">
    <property type="protein sequence ID" value="ENSCINP00000034140.1"/>
    <property type="gene ID" value="ENSCING00000020192.1"/>
</dbReference>
<feature type="chain" id="PRO_5014093630" evidence="1">
    <location>
        <begin position="21"/>
        <end position="193"/>
    </location>
</feature>
<organism evidence="2 3">
    <name type="scientific">Ciona intestinalis</name>
    <name type="common">Transparent sea squirt</name>
    <name type="synonym">Ascidia intestinalis</name>
    <dbReference type="NCBI Taxonomy" id="7719"/>
    <lineage>
        <taxon>Eukaryota</taxon>
        <taxon>Metazoa</taxon>
        <taxon>Chordata</taxon>
        <taxon>Tunicata</taxon>
        <taxon>Ascidiacea</taxon>
        <taxon>Phlebobranchia</taxon>
        <taxon>Cionidae</taxon>
        <taxon>Ciona</taxon>
    </lineage>
</organism>
<evidence type="ECO:0000256" key="1">
    <source>
        <dbReference type="SAM" id="SignalP"/>
    </source>
</evidence>
<accession>A0A1W2WK20</accession>
<keyword evidence="1" id="KW-0732">Signal</keyword>
<dbReference type="EMBL" id="EAAA01001464">
    <property type="status" value="NOT_ANNOTATED_CDS"/>
    <property type="molecule type" value="Genomic_DNA"/>
</dbReference>
<dbReference type="Proteomes" id="UP000008144">
    <property type="component" value="Chromosome 2"/>
</dbReference>
<gene>
    <name evidence="2" type="primary">LOC100181456</name>
</gene>
<sequence length="193" mass="21808">MCGLFRTATLAFCLIGVVVSAPTKSYVEDILKKMIREEEASLPQEQNDISNFRNSDYQPLRKEFGNNAVRKRNVAFDKQEESCEDLEWFVFIGNMPACVAPLWQIGYDPTYCNKMKNGWVYCGCDTNFTPGMAEGIDTCIDKAEANSSGRCHLLPCPSDFSCEETMPGVRFDCVKADVVVPTWYNSQDKQTME</sequence>
<proteinExistence type="predicted"/>
<dbReference type="GeneID" id="100181456"/>
<name>H2XWV6_CIOIN</name>
<reference evidence="2" key="2">
    <citation type="journal article" date="2008" name="Genome Biol.">
        <title>Improved genome assembly and evidence-based global gene model set for the chordate Ciona intestinalis: new insight into intron and operon populations.</title>
        <authorList>
            <person name="Satou Y."/>
            <person name="Mineta K."/>
            <person name="Ogasawara M."/>
            <person name="Sasakura Y."/>
            <person name="Shoguchi E."/>
            <person name="Ueno K."/>
            <person name="Yamada L."/>
            <person name="Matsumoto J."/>
            <person name="Wasserscheid J."/>
            <person name="Dewar K."/>
            <person name="Wiley G.B."/>
            <person name="Macmil S.L."/>
            <person name="Roe B.A."/>
            <person name="Zeller R.W."/>
            <person name="Hastings K.E."/>
            <person name="Lemaire P."/>
            <person name="Lindquist E."/>
            <person name="Endo T."/>
            <person name="Hotta K."/>
            <person name="Inaba K."/>
        </authorList>
    </citation>
    <scope>NUCLEOTIDE SEQUENCE [LARGE SCALE GENOMIC DNA]</scope>
    <source>
        <strain evidence="2">wild type</strain>
    </source>
</reference>